<evidence type="ECO:0000313" key="3">
    <source>
        <dbReference type="Proteomes" id="UP000790787"/>
    </source>
</evidence>
<dbReference type="Gene3D" id="1.20.1280.50">
    <property type="match status" value="1"/>
</dbReference>
<dbReference type="PaxDb" id="4097-A0A1S3Y2Z8"/>
<keyword evidence="1" id="KW-1133">Transmembrane helix</keyword>
<dbReference type="SMART" id="SM00256">
    <property type="entry name" value="FBOX"/>
    <property type="match status" value="1"/>
</dbReference>
<dbReference type="GeneID" id="107771610"/>
<gene>
    <name evidence="4" type="primary">LOC107771610</name>
</gene>
<dbReference type="OMA" id="NECFITT"/>
<dbReference type="InterPro" id="IPR036047">
    <property type="entry name" value="F-box-like_dom_sf"/>
</dbReference>
<sequence>MMTILTSSSIFLLKEIIFEMLSYLPVKSLLRFKCVCKHWNATTQDFQFICLHFKRCPVLINKKPLEIESYATGFIILSTIGLILEYLICWVASSPNFIYRIRNPEMHQILEIPDSQNPILNMHMVVDTDNQLLKLLSVIHVIGDPGLPLGYEVLDLRNEEGTYSWQTLDLPKESRGETTILQNRICRHSTLFKIVDAIGTAYSMWDTTNSHIGIDIVDMVNDSYIGHTTFPNGFYSKDDCILWKRKLSFAKVVKDEVHVMVLEDYNKQQIKWAEAKLIIKLPFLKEVVQEQIKVLVGRRSKLCFSRWNWDKKSICTYDFKTGKVTTIVSSCNNSDLFEFITPCLFACKGMHADRLVSN</sequence>
<feature type="domain" description="F-box" evidence="2">
    <location>
        <begin position="12"/>
        <end position="52"/>
    </location>
</feature>
<dbReference type="OrthoDB" id="1245528at2759"/>
<protein>
    <submittedName>
        <fullName evidence="4">Uncharacterized protein LOC107771610</fullName>
    </submittedName>
</protein>
<name>A0A1S3Y2Z8_TOBAC</name>
<keyword evidence="3" id="KW-1185">Reference proteome</keyword>
<dbReference type="RefSeq" id="XP_016446509.1">
    <property type="nucleotide sequence ID" value="XM_016591023.1"/>
</dbReference>
<dbReference type="SUPFAM" id="SSF81383">
    <property type="entry name" value="F-box domain"/>
    <property type="match status" value="1"/>
</dbReference>
<reference evidence="3" key="1">
    <citation type="journal article" date="2014" name="Nat. Commun.">
        <title>The tobacco genome sequence and its comparison with those of tomato and potato.</title>
        <authorList>
            <person name="Sierro N."/>
            <person name="Battey J.N."/>
            <person name="Ouadi S."/>
            <person name="Bakaher N."/>
            <person name="Bovet L."/>
            <person name="Willig A."/>
            <person name="Goepfert S."/>
            <person name="Peitsch M.C."/>
            <person name="Ivanov N.V."/>
        </authorList>
    </citation>
    <scope>NUCLEOTIDE SEQUENCE [LARGE SCALE GENOMIC DNA]</scope>
</reference>
<dbReference type="KEGG" id="nta:107771610"/>
<dbReference type="InterPro" id="IPR050796">
    <property type="entry name" value="SCF_F-box_component"/>
</dbReference>
<dbReference type="RefSeq" id="XP_016446509.1">
    <property type="nucleotide sequence ID" value="XM_016591023.2"/>
</dbReference>
<dbReference type="PANTHER" id="PTHR31672">
    <property type="entry name" value="BNACNNG10540D PROTEIN"/>
    <property type="match status" value="1"/>
</dbReference>
<dbReference type="InterPro" id="IPR001810">
    <property type="entry name" value="F-box_dom"/>
</dbReference>
<organism evidence="3 4">
    <name type="scientific">Nicotiana tabacum</name>
    <name type="common">Common tobacco</name>
    <dbReference type="NCBI Taxonomy" id="4097"/>
    <lineage>
        <taxon>Eukaryota</taxon>
        <taxon>Viridiplantae</taxon>
        <taxon>Streptophyta</taxon>
        <taxon>Embryophyta</taxon>
        <taxon>Tracheophyta</taxon>
        <taxon>Spermatophyta</taxon>
        <taxon>Magnoliopsida</taxon>
        <taxon>eudicotyledons</taxon>
        <taxon>Gunneridae</taxon>
        <taxon>Pentapetalae</taxon>
        <taxon>asterids</taxon>
        <taxon>lamiids</taxon>
        <taxon>Solanales</taxon>
        <taxon>Solanaceae</taxon>
        <taxon>Nicotianoideae</taxon>
        <taxon>Nicotianeae</taxon>
        <taxon>Nicotiana</taxon>
    </lineage>
</organism>
<evidence type="ECO:0000313" key="4">
    <source>
        <dbReference type="RefSeq" id="XP_016446509.1"/>
    </source>
</evidence>
<dbReference type="Pfam" id="PF12937">
    <property type="entry name" value="F-box-like"/>
    <property type="match status" value="1"/>
</dbReference>
<dbReference type="Proteomes" id="UP000790787">
    <property type="component" value="Chromosome 19"/>
</dbReference>
<feature type="transmembrane region" description="Helical" evidence="1">
    <location>
        <begin position="70"/>
        <end position="92"/>
    </location>
</feature>
<dbReference type="STRING" id="4097.A0A1S3Y2Z8"/>
<reference evidence="4" key="2">
    <citation type="submission" date="2025-08" db="UniProtKB">
        <authorList>
            <consortium name="RefSeq"/>
        </authorList>
    </citation>
    <scope>IDENTIFICATION</scope>
    <source>
        <tissue evidence="4">Leaf</tissue>
    </source>
</reference>
<evidence type="ECO:0000259" key="2">
    <source>
        <dbReference type="SMART" id="SM00256"/>
    </source>
</evidence>
<keyword evidence="1" id="KW-0472">Membrane</keyword>
<accession>A0A1S3Y2Z8</accession>
<dbReference type="AlphaFoldDB" id="A0A1S3Y2Z8"/>
<keyword evidence="1" id="KW-0812">Transmembrane</keyword>
<evidence type="ECO:0000256" key="1">
    <source>
        <dbReference type="SAM" id="Phobius"/>
    </source>
</evidence>
<proteinExistence type="predicted"/>